<dbReference type="AlphaFoldDB" id="A0A516GXD4"/>
<dbReference type="KEGG" id="fer:FNB15_02295"/>
<dbReference type="PANTHER" id="PTHR43798:SF33">
    <property type="entry name" value="HYDROLASE, PUTATIVE (AFU_ORTHOLOGUE AFUA_2G14860)-RELATED"/>
    <property type="match status" value="1"/>
</dbReference>
<feature type="domain" description="AB hydrolase-1" evidence="1">
    <location>
        <begin position="107"/>
        <end position="303"/>
    </location>
</feature>
<dbReference type="InterPro" id="IPR050266">
    <property type="entry name" value="AB_hydrolase_sf"/>
</dbReference>
<reference evidence="2 3" key="1">
    <citation type="submission" date="2019-07" db="EMBL/GenBank/DDBJ databases">
        <title>Genome sequencing for Ferrovibrio sp. K5.</title>
        <authorList>
            <person name="Park S.-J."/>
        </authorList>
    </citation>
    <scope>NUCLEOTIDE SEQUENCE [LARGE SCALE GENOMIC DNA]</scope>
    <source>
        <strain evidence="2 3">K5</strain>
    </source>
</reference>
<sequence>MLSPPAPPHPNPETAMTKAVQTNYIKSTNVRSIINDLIQRELVRTGFRIAPRWAANHAARLFLRPWRRPTSERSGYISRETPFAAESAFGPVAAWSFGPTTPGTPAVLLVHGWEDDHLSWAALIDKLVAHGYRVIAPDLPGHGRSPADITGIPILAAGIAAVAREAEKIGAVSATQPFKAVIAHSLGGTATLIAAAEMDLTTERFAILASPNHPRLFAGAMMQMLGLNVSQTQKVFAAIERLIGRSMDSLYLPPKLRAFAQPGLILHSRDDRTVPLQHSQENAASWPRADFRILDGLGHRRLISDAGVHAMLLHFVDSKAPADIYSLKTDAAD</sequence>
<dbReference type="OrthoDB" id="9815441at2"/>
<keyword evidence="2" id="KW-0378">Hydrolase</keyword>
<dbReference type="Gene3D" id="3.40.50.1820">
    <property type="entry name" value="alpha/beta hydrolase"/>
    <property type="match status" value="1"/>
</dbReference>
<dbReference type="EMBL" id="CP041636">
    <property type="protein sequence ID" value="QDO96183.1"/>
    <property type="molecule type" value="Genomic_DNA"/>
</dbReference>
<protein>
    <submittedName>
        <fullName evidence="2">Alpha/beta hydrolase</fullName>
    </submittedName>
</protein>
<keyword evidence="3" id="KW-1185">Reference proteome</keyword>
<organism evidence="2 3">
    <name type="scientific">Ferrovibrio terrae</name>
    <dbReference type="NCBI Taxonomy" id="2594003"/>
    <lineage>
        <taxon>Bacteria</taxon>
        <taxon>Pseudomonadati</taxon>
        <taxon>Pseudomonadota</taxon>
        <taxon>Alphaproteobacteria</taxon>
        <taxon>Rhodospirillales</taxon>
        <taxon>Rhodospirillaceae</taxon>
        <taxon>Ferrovibrio</taxon>
    </lineage>
</organism>
<dbReference type="InterPro" id="IPR000073">
    <property type="entry name" value="AB_hydrolase_1"/>
</dbReference>
<dbReference type="PRINTS" id="PR00111">
    <property type="entry name" value="ABHYDROLASE"/>
</dbReference>
<evidence type="ECO:0000259" key="1">
    <source>
        <dbReference type="Pfam" id="PF12697"/>
    </source>
</evidence>
<dbReference type="PANTHER" id="PTHR43798">
    <property type="entry name" value="MONOACYLGLYCEROL LIPASE"/>
    <property type="match status" value="1"/>
</dbReference>
<dbReference type="InterPro" id="IPR029058">
    <property type="entry name" value="AB_hydrolase_fold"/>
</dbReference>
<dbReference type="PRINTS" id="PR00412">
    <property type="entry name" value="EPOXHYDRLASE"/>
</dbReference>
<dbReference type="InterPro" id="IPR000639">
    <property type="entry name" value="Epox_hydrolase-like"/>
</dbReference>
<gene>
    <name evidence="2" type="ORF">FNB15_02295</name>
</gene>
<evidence type="ECO:0000313" key="3">
    <source>
        <dbReference type="Proteomes" id="UP000317496"/>
    </source>
</evidence>
<name>A0A516GXD4_9PROT</name>
<dbReference type="Pfam" id="PF12697">
    <property type="entry name" value="Abhydrolase_6"/>
    <property type="match status" value="1"/>
</dbReference>
<dbReference type="GO" id="GO:0016787">
    <property type="term" value="F:hydrolase activity"/>
    <property type="evidence" value="ECO:0007669"/>
    <property type="project" value="UniProtKB-KW"/>
</dbReference>
<evidence type="ECO:0000313" key="2">
    <source>
        <dbReference type="EMBL" id="QDO96183.1"/>
    </source>
</evidence>
<dbReference type="SUPFAM" id="SSF53474">
    <property type="entry name" value="alpha/beta-Hydrolases"/>
    <property type="match status" value="1"/>
</dbReference>
<accession>A0A516GXD4</accession>
<proteinExistence type="predicted"/>
<dbReference type="Proteomes" id="UP000317496">
    <property type="component" value="Chromosome"/>
</dbReference>
<dbReference type="GO" id="GO:0016020">
    <property type="term" value="C:membrane"/>
    <property type="evidence" value="ECO:0007669"/>
    <property type="project" value="TreeGrafter"/>
</dbReference>